<organism evidence="5 6">
    <name type="scientific">Lonsdalea iberica</name>
    <dbReference type="NCBI Taxonomy" id="1082703"/>
    <lineage>
        <taxon>Bacteria</taxon>
        <taxon>Pseudomonadati</taxon>
        <taxon>Pseudomonadota</taxon>
        <taxon>Gammaproteobacteria</taxon>
        <taxon>Enterobacterales</taxon>
        <taxon>Pectobacteriaceae</taxon>
        <taxon>Lonsdalea</taxon>
    </lineage>
</organism>
<dbReference type="AlphaFoldDB" id="A0A1X3RMP1"/>
<accession>A0A1X3RMP1</accession>
<dbReference type="PANTHER" id="PTHR24198">
    <property type="entry name" value="ANKYRIN REPEAT AND PROTEIN KINASE DOMAIN-CONTAINING PROTEIN"/>
    <property type="match status" value="1"/>
</dbReference>
<dbReference type="Proteomes" id="UP000194020">
    <property type="component" value="Unassembled WGS sequence"/>
</dbReference>
<feature type="repeat" description="ANK" evidence="3">
    <location>
        <begin position="109"/>
        <end position="141"/>
    </location>
</feature>
<gene>
    <name evidence="5" type="ORF">AU511_15830</name>
</gene>
<evidence type="ECO:0000313" key="6">
    <source>
        <dbReference type="Proteomes" id="UP000194020"/>
    </source>
</evidence>
<evidence type="ECO:0000313" key="5">
    <source>
        <dbReference type="EMBL" id="OSN03014.1"/>
    </source>
</evidence>
<reference evidence="5 6" key="1">
    <citation type="submission" date="2016-02" db="EMBL/GenBank/DDBJ databases">
        <title>Species-wide whole genome sequencing reveals diversity, host range in Lonsdalea quercina.</title>
        <authorList>
            <person name="Li Y."/>
        </authorList>
    </citation>
    <scope>NUCLEOTIDE SEQUENCE [LARGE SCALE GENOMIC DNA]</scope>
    <source>
        <strain evidence="5 6">LMG 26264</strain>
    </source>
</reference>
<dbReference type="EMBL" id="LUTP01000072">
    <property type="protein sequence ID" value="OSN03014.1"/>
    <property type="molecule type" value="Genomic_DNA"/>
</dbReference>
<dbReference type="OrthoDB" id="6263982at2"/>
<dbReference type="Gene3D" id="1.25.40.20">
    <property type="entry name" value="Ankyrin repeat-containing domain"/>
    <property type="match status" value="1"/>
</dbReference>
<evidence type="ECO:0000256" key="1">
    <source>
        <dbReference type="ARBA" id="ARBA00022737"/>
    </source>
</evidence>
<dbReference type="PANTHER" id="PTHR24198:SF165">
    <property type="entry name" value="ANKYRIN REPEAT-CONTAINING PROTEIN-RELATED"/>
    <property type="match status" value="1"/>
</dbReference>
<sequence length="232" mass="25628">MEARELFDPTTAALLENIRKGNESAAKEALAQGVKLNVHGKEGVTPLQWLILETRDKKAVTLGLKLGADPNFKNGNGTAAINMVPGFEDPDWLRIILDAGGDPNLLGGGGQPPIFGAINEERWDDIELLLARGADINLQDKMNMNSVLYASYLNKYEIVDFLMKQGAQIDTYDKVGVSLAWNVYDSESIMSKDAPQRPWLIKVKQALEQKGVRFPPPSPQEVRAQWEKGKAK</sequence>
<evidence type="ECO:0000256" key="2">
    <source>
        <dbReference type="ARBA" id="ARBA00023043"/>
    </source>
</evidence>
<keyword evidence="1" id="KW-0677">Repeat</keyword>
<dbReference type="InterPro" id="IPR036770">
    <property type="entry name" value="Ankyrin_rpt-contain_sf"/>
</dbReference>
<name>A0A1X3RMP1_9GAMM</name>
<evidence type="ECO:0000256" key="4">
    <source>
        <dbReference type="SAM" id="MobiDB-lite"/>
    </source>
</evidence>
<dbReference type="InterPro" id="IPR002110">
    <property type="entry name" value="Ankyrin_rpt"/>
</dbReference>
<feature type="region of interest" description="Disordered" evidence="4">
    <location>
        <begin position="211"/>
        <end position="232"/>
    </location>
</feature>
<evidence type="ECO:0000256" key="3">
    <source>
        <dbReference type="PROSITE-ProRule" id="PRU00023"/>
    </source>
</evidence>
<dbReference type="SUPFAM" id="SSF48403">
    <property type="entry name" value="Ankyrin repeat"/>
    <property type="match status" value="1"/>
</dbReference>
<dbReference type="PROSITE" id="PS50088">
    <property type="entry name" value="ANK_REPEAT"/>
    <property type="match status" value="1"/>
</dbReference>
<comment type="caution">
    <text evidence="5">The sequence shown here is derived from an EMBL/GenBank/DDBJ whole genome shotgun (WGS) entry which is preliminary data.</text>
</comment>
<proteinExistence type="predicted"/>
<keyword evidence="2 3" id="KW-0040">ANK repeat</keyword>
<protein>
    <submittedName>
        <fullName evidence="5">Uncharacterized protein</fullName>
    </submittedName>
</protein>